<protein>
    <submittedName>
        <fullName evidence="3">Uncharacterized protein</fullName>
    </submittedName>
</protein>
<dbReference type="Pfam" id="PF13817">
    <property type="entry name" value="DDE_Tnp_IS66_C"/>
    <property type="match status" value="1"/>
</dbReference>
<dbReference type="Proteomes" id="UP000323521">
    <property type="component" value="Chromosome"/>
</dbReference>
<evidence type="ECO:0000313" key="4">
    <source>
        <dbReference type="Proteomes" id="UP000323521"/>
    </source>
</evidence>
<dbReference type="KEGG" id="fwa:DCMF_11360"/>
<name>A0A3G1KS59_FORW1</name>
<keyword evidence="4" id="KW-1185">Reference proteome</keyword>
<dbReference type="PANTHER" id="PTHR33678:SF1">
    <property type="entry name" value="BLL1576 PROTEIN"/>
    <property type="match status" value="1"/>
</dbReference>
<dbReference type="EMBL" id="CP017634">
    <property type="protein sequence ID" value="ATW25286.1"/>
    <property type="molecule type" value="Genomic_DNA"/>
</dbReference>
<feature type="domain" description="Transposase IS66 central" evidence="1">
    <location>
        <begin position="26"/>
        <end position="50"/>
    </location>
</feature>
<sequence>MRLLPKPEDFLKMRIRLYILMLGYLAENSIRPFVLGRKNWLFADTPKGASASAAVYSIVETAKANGLNVYTYLNYLLLYMPNTDYRNDPETLEELMPWSPRVQTECKN</sequence>
<feature type="domain" description="Transposase IS66 C-terminal" evidence="2">
    <location>
        <begin position="57"/>
        <end position="98"/>
    </location>
</feature>
<reference evidence="3 4" key="1">
    <citation type="submission" date="2016-10" db="EMBL/GenBank/DDBJ databases">
        <title>Complete Genome Sequence of Peptococcaceae strain DCMF.</title>
        <authorList>
            <person name="Edwards R.J."/>
            <person name="Holland S.I."/>
            <person name="Deshpande N.P."/>
            <person name="Wong Y.K."/>
            <person name="Ertan H."/>
            <person name="Manefield M."/>
            <person name="Russell T.L."/>
            <person name="Lee M.J."/>
        </authorList>
    </citation>
    <scope>NUCLEOTIDE SEQUENCE [LARGE SCALE GENOMIC DNA]</scope>
    <source>
        <strain evidence="3 4">DCMF</strain>
    </source>
</reference>
<evidence type="ECO:0000259" key="1">
    <source>
        <dbReference type="Pfam" id="PF03050"/>
    </source>
</evidence>
<dbReference type="PANTHER" id="PTHR33678">
    <property type="entry name" value="BLL1576 PROTEIN"/>
    <property type="match status" value="1"/>
</dbReference>
<evidence type="ECO:0000259" key="2">
    <source>
        <dbReference type="Pfam" id="PF13817"/>
    </source>
</evidence>
<dbReference type="InterPro" id="IPR004291">
    <property type="entry name" value="Transposase_IS66_central"/>
</dbReference>
<proteinExistence type="predicted"/>
<dbReference type="InterPro" id="IPR052344">
    <property type="entry name" value="Transposase-related"/>
</dbReference>
<accession>A0A3G1KS59</accession>
<dbReference type="AlphaFoldDB" id="A0A3G1KS59"/>
<evidence type="ECO:0000313" key="3">
    <source>
        <dbReference type="EMBL" id="ATW25286.1"/>
    </source>
</evidence>
<gene>
    <name evidence="3" type="ORF">DCMF_11360</name>
</gene>
<organism evidence="3 4">
    <name type="scientific">Formimonas warabiya</name>
    <dbReference type="NCBI Taxonomy" id="1761012"/>
    <lineage>
        <taxon>Bacteria</taxon>
        <taxon>Bacillati</taxon>
        <taxon>Bacillota</taxon>
        <taxon>Clostridia</taxon>
        <taxon>Eubacteriales</taxon>
        <taxon>Peptococcaceae</taxon>
        <taxon>Candidatus Formimonas</taxon>
    </lineage>
</organism>
<dbReference type="InterPro" id="IPR039552">
    <property type="entry name" value="IS66_C"/>
</dbReference>
<dbReference type="Pfam" id="PF03050">
    <property type="entry name" value="DDE_Tnp_IS66"/>
    <property type="match status" value="1"/>
</dbReference>